<proteinExistence type="predicted"/>
<dbReference type="EMBL" id="JAKXMK010000012">
    <property type="protein sequence ID" value="MCH6167087.1"/>
    <property type="molecule type" value="Genomic_DNA"/>
</dbReference>
<gene>
    <name evidence="2" type="ORF">MMF94_15490</name>
</gene>
<keyword evidence="1" id="KW-1133">Transmembrane helix</keyword>
<protein>
    <submittedName>
        <fullName evidence="2">Uncharacterized protein</fullName>
    </submittedName>
</protein>
<dbReference type="RefSeq" id="WP_241037267.1">
    <property type="nucleotide sequence ID" value="NZ_BAAAJF010000015.1"/>
</dbReference>
<evidence type="ECO:0000256" key="1">
    <source>
        <dbReference type="SAM" id="Phobius"/>
    </source>
</evidence>
<evidence type="ECO:0000313" key="3">
    <source>
        <dbReference type="Proteomes" id="UP001299970"/>
    </source>
</evidence>
<feature type="transmembrane region" description="Helical" evidence="1">
    <location>
        <begin position="45"/>
        <end position="62"/>
    </location>
</feature>
<dbReference type="Proteomes" id="UP001299970">
    <property type="component" value="Unassembled WGS sequence"/>
</dbReference>
<reference evidence="2 3" key="1">
    <citation type="submission" date="2022-03" db="EMBL/GenBank/DDBJ databases">
        <title>Pseudonocardia alaer sp. nov., a novel actinomycete isolated from reed forest soil.</title>
        <authorList>
            <person name="Wang L."/>
        </authorList>
    </citation>
    <scope>NUCLEOTIDE SEQUENCE [LARGE SCALE GENOMIC DNA]</scope>
    <source>
        <strain evidence="2 3">Y-16303</strain>
    </source>
</reference>
<feature type="transmembrane region" description="Helical" evidence="1">
    <location>
        <begin position="12"/>
        <end position="39"/>
    </location>
</feature>
<organism evidence="2 3">
    <name type="scientific">Pseudonocardia alaniniphila</name>
    <dbReference type="NCBI Taxonomy" id="75291"/>
    <lineage>
        <taxon>Bacteria</taxon>
        <taxon>Bacillati</taxon>
        <taxon>Actinomycetota</taxon>
        <taxon>Actinomycetes</taxon>
        <taxon>Pseudonocardiales</taxon>
        <taxon>Pseudonocardiaceae</taxon>
        <taxon>Pseudonocardia</taxon>
    </lineage>
</organism>
<accession>A0ABS9TF16</accession>
<keyword evidence="1" id="KW-0472">Membrane</keyword>
<keyword evidence="1" id="KW-0812">Transmembrane</keyword>
<keyword evidence="3" id="KW-1185">Reference proteome</keyword>
<name>A0ABS9TF16_9PSEU</name>
<feature type="transmembrane region" description="Helical" evidence="1">
    <location>
        <begin position="74"/>
        <end position="93"/>
    </location>
</feature>
<comment type="caution">
    <text evidence="2">The sequence shown here is derived from an EMBL/GenBank/DDBJ whole genome shotgun (WGS) entry which is preliminary data.</text>
</comment>
<sequence length="140" mass="14204">MSDRSLRKRPGRAAPLTAAALGASEGLLLIGFATVAMLHSGAGDLAPSAIALISGLVLLWGAVAMTRRMPIGRVLLSVAAVAVAVGLVILLVLKPPASGLLVDVVTGAVLVGLQAVIVACALSRSTLLWIVGAPDSRRRR</sequence>
<feature type="transmembrane region" description="Helical" evidence="1">
    <location>
        <begin position="105"/>
        <end position="131"/>
    </location>
</feature>
<evidence type="ECO:0000313" key="2">
    <source>
        <dbReference type="EMBL" id="MCH6167087.1"/>
    </source>
</evidence>